<reference evidence="11" key="1">
    <citation type="submission" date="2022-12" db="EMBL/GenBank/DDBJ databases">
        <authorList>
            <person name="Petersen C."/>
        </authorList>
    </citation>
    <scope>NUCLEOTIDE SEQUENCE</scope>
    <source>
        <strain evidence="11">IBT 15544</strain>
    </source>
</reference>
<dbReference type="EMBL" id="JAPQKR010000013">
    <property type="protein sequence ID" value="KAJ5202063.1"/>
    <property type="molecule type" value="Genomic_DNA"/>
</dbReference>
<evidence type="ECO:0000256" key="3">
    <source>
        <dbReference type="ARBA" id="ARBA00022475"/>
    </source>
</evidence>
<dbReference type="Proteomes" id="UP001150904">
    <property type="component" value="Unassembled WGS sequence"/>
</dbReference>
<organism evidence="11 12">
    <name type="scientific">Penicillium cinerascens</name>
    <dbReference type="NCBI Taxonomy" id="70096"/>
    <lineage>
        <taxon>Eukaryota</taxon>
        <taxon>Fungi</taxon>
        <taxon>Dikarya</taxon>
        <taxon>Ascomycota</taxon>
        <taxon>Pezizomycotina</taxon>
        <taxon>Eurotiomycetes</taxon>
        <taxon>Eurotiomycetidae</taxon>
        <taxon>Eurotiales</taxon>
        <taxon>Aspergillaceae</taxon>
        <taxon>Penicillium</taxon>
    </lineage>
</organism>
<feature type="transmembrane region" description="Helical" evidence="10">
    <location>
        <begin position="208"/>
        <end position="227"/>
    </location>
</feature>
<dbReference type="Pfam" id="PF02537">
    <property type="entry name" value="CRCB"/>
    <property type="match status" value="2"/>
</dbReference>
<dbReference type="GeneID" id="83181089"/>
<dbReference type="GO" id="GO:1903425">
    <property type="term" value="F:fluoride transmembrane transporter activity"/>
    <property type="evidence" value="ECO:0007669"/>
    <property type="project" value="TreeGrafter"/>
</dbReference>
<evidence type="ECO:0000256" key="1">
    <source>
        <dbReference type="ARBA" id="ARBA00002598"/>
    </source>
</evidence>
<evidence type="ECO:0000256" key="9">
    <source>
        <dbReference type="SAM" id="MobiDB-lite"/>
    </source>
</evidence>
<accession>A0A9W9MIS2</accession>
<gene>
    <name evidence="11" type="ORF">N7498_006726</name>
</gene>
<reference evidence="11" key="2">
    <citation type="journal article" date="2023" name="IMA Fungus">
        <title>Comparative genomic study of the Penicillium genus elucidates a diverse pangenome and 15 lateral gene transfer events.</title>
        <authorList>
            <person name="Petersen C."/>
            <person name="Sorensen T."/>
            <person name="Nielsen M.R."/>
            <person name="Sondergaard T.E."/>
            <person name="Sorensen J.L."/>
            <person name="Fitzpatrick D.A."/>
            <person name="Frisvad J.C."/>
            <person name="Nielsen K.L."/>
        </authorList>
    </citation>
    <scope>NUCLEOTIDE SEQUENCE</scope>
    <source>
        <strain evidence="11">IBT 15544</strain>
    </source>
</reference>
<comment type="similarity">
    <text evidence="7">Belongs to the fluoride channel Fluc/FEX (TC 1.A.43) family.</text>
</comment>
<evidence type="ECO:0000256" key="2">
    <source>
        <dbReference type="ARBA" id="ARBA00004651"/>
    </source>
</evidence>
<comment type="caution">
    <text evidence="11">The sequence shown here is derived from an EMBL/GenBank/DDBJ whole genome shotgun (WGS) entry which is preliminary data.</text>
</comment>
<comment type="function">
    <text evidence="1">Fluoride channel required for the rapid expulsion of cytoplasmic fluoride.</text>
</comment>
<keyword evidence="6 10" id="KW-0472">Membrane</keyword>
<evidence type="ECO:0000313" key="11">
    <source>
        <dbReference type="EMBL" id="KAJ5202063.1"/>
    </source>
</evidence>
<dbReference type="PANTHER" id="PTHR28259:SF1">
    <property type="entry name" value="FLUORIDE EXPORT PROTEIN 1-RELATED"/>
    <property type="match status" value="1"/>
</dbReference>
<name>A0A9W9MIS2_9EURO</name>
<evidence type="ECO:0008006" key="13">
    <source>
        <dbReference type="Google" id="ProtNLM"/>
    </source>
</evidence>
<sequence>MSALATPDGHDEANSHSDDTSMTLSPSAAMSCPPSEPVEESETNLDEVAAPPPVYDPSERSIQHHAYLETQLSETNHSVPPSPEGVSKESEASTPDSTAAQKPAESHTKRRLVKFSRITCILSYLIISSIFGTLLRMVIECLTFYPGTPVNTSVLWANVGGSLIMGFLSEDQEIFCHEEVKVWAVEPERWDNARRTAHVKAHKKTVPLYIGLTTGFCGSLTSFSTFIRDVFFALANMLPMPFGPYADVSLFASAPRDAMAPNGGFSFMSIIAVLFSEVCLSLAGLFLGAHLAIAVSPWTPSLPLAWLRNVLDPIIVVLAWLSWAAMICLVILLPQNSRLSTIWSAELWRGPVLYALIFAPVGCLARFFISLKLNGRVPWFPMGTFTVNIGGTMVLGMAYTLQHASIGTSSLGGGSYIDCQVLQGIMDGFCGSLTTVSTWILELSDLRRRHAYLYGGVSVVVAFCALVVEIGSLKWTQGLVTPLCFVE</sequence>
<proteinExistence type="inferred from homology"/>
<feature type="transmembrane region" description="Helical" evidence="10">
    <location>
        <begin position="313"/>
        <end position="333"/>
    </location>
</feature>
<feature type="region of interest" description="Disordered" evidence="9">
    <location>
        <begin position="1"/>
        <end position="106"/>
    </location>
</feature>
<dbReference type="GO" id="GO:0005886">
    <property type="term" value="C:plasma membrane"/>
    <property type="evidence" value="ECO:0007669"/>
    <property type="project" value="UniProtKB-SubCell"/>
</dbReference>
<dbReference type="AlphaFoldDB" id="A0A9W9MIS2"/>
<keyword evidence="4 10" id="KW-0812">Transmembrane</keyword>
<feature type="transmembrane region" description="Helical" evidence="10">
    <location>
        <begin position="118"/>
        <end position="139"/>
    </location>
</feature>
<feature type="transmembrane region" description="Helical" evidence="10">
    <location>
        <begin position="379"/>
        <end position="401"/>
    </location>
</feature>
<evidence type="ECO:0000256" key="10">
    <source>
        <dbReference type="SAM" id="Phobius"/>
    </source>
</evidence>
<keyword evidence="3" id="KW-1003">Cell membrane</keyword>
<keyword evidence="5 10" id="KW-1133">Transmembrane helix</keyword>
<evidence type="ECO:0000256" key="4">
    <source>
        <dbReference type="ARBA" id="ARBA00022692"/>
    </source>
</evidence>
<comment type="catalytic activity">
    <reaction evidence="8">
        <text>fluoride(in) = fluoride(out)</text>
        <dbReference type="Rhea" id="RHEA:76159"/>
        <dbReference type="ChEBI" id="CHEBI:17051"/>
    </reaction>
    <physiologicalReaction direction="left-to-right" evidence="8">
        <dbReference type="Rhea" id="RHEA:76160"/>
    </physiologicalReaction>
</comment>
<feature type="transmembrane region" description="Helical" evidence="10">
    <location>
        <begin position="353"/>
        <end position="373"/>
    </location>
</feature>
<evidence type="ECO:0000256" key="5">
    <source>
        <dbReference type="ARBA" id="ARBA00022989"/>
    </source>
</evidence>
<evidence type="ECO:0000256" key="7">
    <source>
        <dbReference type="ARBA" id="ARBA00035120"/>
    </source>
</evidence>
<feature type="transmembrane region" description="Helical" evidence="10">
    <location>
        <begin position="451"/>
        <end position="473"/>
    </location>
</feature>
<evidence type="ECO:0000256" key="6">
    <source>
        <dbReference type="ARBA" id="ARBA00023136"/>
    </source>
</evidence>
<evidence type="ECO:0000313" key="12">
    <source>
        <dbReference type="Proteomes" id="UP001150904"/>
    </source>
</evidence>
<dbReference type="RefSeq" id="XP_058307979.1">
    <property type="nucleotide sequence ID" value="XM_058453788.1"/>
</dbReference>
<keyword evidence="12" id="KW-1185">Reference proteome</keyword>
<comment type="subcellular location">
    <subcellularLocation>
        <location evidence="2">Cell membrane</location>
        <topology evidence="2">Multi-pass membrane protein</topology>
    </subcellularLocation>
</comment>
<feature type="compositionally biased region" description="Basic and acidic residues" evidence="9">
    <location>
        <begin position="8"/>
        <end position="19"/>
    </location>
</feature>
<dbReference type="InterPro" id="IPR003691">
    <property type="entry name" value="FluC"/>
</dbReference>
<evidence type="ECO:0000256" key="8">
    <source>
        <dbReference type="ARBA" id="ARBA00035585"/>
    </source>
</evidence>
<dbReference type="OrthoDB" id="409792at2759"/>
<dbReference type="PANTHER" id="PTHR28259">
    <property type="entry name" value="FLUORIDE EXPORT PROTEIN 1-RELATED"/>
    <property type="match status" value="1"/>
</dbReference>
<protein>
    <recommendedName>
        <fullName evidence="13">CrcB-like protein-domain-containing protein</fullName>
    </recommendedName>
</protein>
<feature type="compositionally biased region" description="Polar residues" evidence="9">
    <location>
        <begin position="70"/>
        <end position="79"/>
    </location>
</feature>
<feature type="transmembrane region" description="Helical" evidence="10">
    <location>
        <begin position="265"/>
        <end position="293"/>
    </location>
</feature>